<dbReference type="EMBL" id="JAASQL010000001">
    <property type="protein sequence ID" value="NIJ45075.1"/>
    <property type="molecule type" value="Genomic_DNA"/>
</dbReference>
<evidence type="ECO:0000313" key="2">
    <source>
        <dbReference type="Proteomes" id="UP000745859"/>
    </source>
</evidence>
<comment type="caution">
    <text evidence="1">The sequence shown here is derived from an EMBL/GenBank/DDBJ whole genome shotgun (WGS) entry which is preliminary data.</text>
</comment>
<reference evidence="1 2" key="1">
    <citation type="submission" date="2020-03" db="EMBL/GenBank/DDBJ databases">
        <title>Genomic Encyclopedia of Type Strains, Phase IV (KMG-IV): sequencing the most valuable type-strain genomes for metagenomic binning, comparative biology and taxonomic classification.</title>
        <authorList>
            <person name="Goeker M."/>
        </authorList>
    </citation>
    <scope>NUCLEOTIDE SEQUENCE [LARGE SCALE GENOMIC DNA]</scope>
    <source>
        <strain evidence="1 2">DSM 101599</strain>
    </source>
</reference>
<protein>
    <submittedName>
        <fullName evidence="1">Uncharacterized protein</fullName>
    </submittedName>
</protein>
<accession>A0ABX0U8A3</accession>
<sequence length="170" mass="20769">MFWSKNNFFKQQKADVNEAGRLQRLAHKRKVVKRLLEIKKFHEFEIDYFLEAYDYMVENKNVFDGATIVKDADDIPKLEISAMLHDYQYVALLPKFKGSIWFKMKNKFDKEYRENLIRFGNMPQLEINKKVNLKIFQIRFSFYVNSEQRIKNRYNLLRISTPFYWLIKLF</sequence>
<dbReference type="RefSeq" id="WP_167186259.1">
    <property type="nucleotide sequence ID" value="NZ_JAASQL010000001.1"/>
</dbReference>
<evidence type="ECO:0000313" key="1">
    <source>
        <dbReference type="EMBL" id="NIJ45075.1"/>
    </source>
</evidence>
<gene>
    <name evidence="1" type="ORF">FHR24_001514</name>
</gene>
<proteinExistence type="predicted"/>
<dbReference type="Proteomes" id="UP000745859">
    <property type="component" value="Unassembled WGS sequence"/>
</dbReference>
<organism evidence="1 2">
    <name type="scientific">Wenyingzhuangia heitensis</name>
    <dbReference type="NCBI Taxonomy" id="1487859"/>
    <lineage>
        <taxon>Bacteria</taxon>
        <taxon>Pseudomonadati</taxon>
        <taxon>Bacteroidota</taxon>
        <taxon>Flavobacteriia</taxon>
        <taxon>Flavobacteriales</taxon>
        <taxon>Flavobacteriaceae</taxon>
        <taxon>Wenyingzhuangia</taxon>
    </lineage>
</organism>
<name>A0ABX0U8A3_9FLAO</name>
<keyword evidence="2" id="KW-1185">Reference proteome</keyword>